<evidence type="ECO:0000256" key="1">
    <source>
        <dbReference type="ARBA" id="ARBA00022574"/>
    </source>
</evidence>
<feature type="coiled-coil region" evidence="4">
    <location>
        <begin position="162"/>
        <end position="240"/>
    </location>
</feature>
<organism evidence="5 6">
    <name type="scientific">Reticulomyxa filosa</name>
    <dbReference type="NCBI Taxonomy" id="46433"/>
    <lineage>
        <taxon>Eukaryota</taxon>
        <taxon>Sar</taxon>
        <taxon>Rhizaria</taxon>
        <taxon>Retaria</taxon>
        <taxon>Foraminifera</taxon>
        <taxon>Monothalamids</taxon>
        <taxon>Reticulomyxidae</taxon>
        <taxon>Reticulomyxa</taxon>
    </lineage>
</organism>
<keyword evidence="4" id="KW-0175">Coiled coil</keyword>
<keyword evidence="2" id="KW-0677">Repeat</keyword>
<proteinExistence type="predicted"/>
<dbReference type="SMART" id="SM00320">
    <property type="entry name" value="WD40"/>
    <property type="match status" value="7"/>
</dbReference>
<dbReference type="SUPFAM" id="SSF50978">
    <property type="entry name" value="WD40 repeat-like"/>
    <property type="match status" value="1"/>
</dbReference>
<dbReference type="PROSITE" id="PS50082">
    <property type="entry name" value="WD_REPEATS_2"/>
    <property type="match status" value="6"/>
</dbReference>
<dbReference type="PRINTS" id="PR00320">
    <property type="entry name" value="GPROTEINBRPT"/>
</dbReference>
<gene>
    <name evidence="5" type="ORF">RFI_34774</name>
</gene>
<feature type="repeat" description="WD" evidence="3">
    <location>
        <begin position="497"/>
        <end position="545"/>
    </location>
</feature>
<evidence type="ECO:0000313" key="6">
    <source>
        <dbReference type="Proteomes" id="UP000023152"/>
    </source>
</evidence>
<feature type="repeat" description="WD" evidence="3">
    <location>
        <begin position="392"/>
        <end position="435"/>
    </location>
</feature>
<dbReference type="EMBL" id="ASPP01035252">
    <property type="protein sequence ID" value="ETO02644.1"/>
    <property type="molecule type" value="Genomic_DNA"/>
</dbReference>
<dbReference type="InterPro" id="IPR001680">
    <property type="entry name" value="WD40_rpt"/>
</dbReference>
<dbReference type="PROSITE" id="PS00678">
    <property type="entry name" value="WD_REPEATS_1"/>
    <property type="match status" value="6"/>
</dbReference>
<evidence type="ECO:0000256" key="4">
    <source>
        <dbReference type="SAM" id="Coils"/>
    </source>
</evidence>
<dbReference type="CDD" id="cd00200">
    <property type="entry name" value="WD40"/>
    <property type="match status" value="1"/>
</dbReference>
<dbReference type="InterPro" id="IPR019775">
    <property type="entry name" value="WD40_repeat_CS"/>
</dbReference>
<dbReference type="InterPro" id="IPR015943">
    <property type="entry name" value="WD40/YVTN_repeat-like_dom_sf"/>
</dbReference>
<accession>X6LLZ0</accession>
<name>X6LLZ0_RETFI</name>
<sequence>MLLIDAKTRGEEKEAKKTTFSLSGCYNKEWISLTNELQSLNAFVCCLCNQIANNAVELQCDKHENAERVYLVGEECLQTYLKQNNGKCPIDQHEHCEYSKKLLVICPRYYDLNICLQSNEGIKPGEKGEIEKNHCDYKGKIKDVKDHLNKSCQLISIQQNDSSNIQSQLNTMREQIDQVQNTVKELQSQLQKEKLQIEKLKESDNEKNKQLEQLNEEIKQLKLENERLKLDRELNEKKQSGNVSKLVDDNLILKQQPLQTNDSEDRKEEDNDKLLKFKSEQYSTFNFELFRVTSKLLKTLSGHTNRVWSIDYSTFDDSPCICSGSQDKTVRVWNVETAEQIQLFKGHEDDVYCVRFSQYHYYNHHHNVICSASYDKTICFWDFKNNRQIRIFNEHTDGVAGIEFSAFTGGRYLCSGSYDKTIRLWDIETSKSLHVFNGHTNAVLCVAFSHLQSYNNNNTKSNGVGVIGGNGYTICSGSGDTTIRIWDIETTKQLIVFKGHEHYVNSVKYGLHESGLIGGANTLLSGSNDFSVRLWDIRSKKQIQVFNGHNNLVMAVEYSPYMNCSNIGGGNVICSGSADNTIRFWDIRSNKKELHMIKGDDKEDDKILCLRFLSLRKKQTDDDDSLNLCYGSGKGPIRFWGQIVSDNFFECI</sequence>
<evidence type="ECO:0000313" key="5">
    <source>
        <dbReference type="EMBL" id="ETO02644.1"/>
    </source>
</evidence>
<keyword evidence="1 3" id="KW-0853">WD repeat</keyword>
<dbReference type="Pfam" id="PF00400">
    <property type="entry name" value="WD40"/>
    <property type="match status" value="6"/>
</dbReference>
<reference evidence="5 6" key="1">
    <citation type="journal article" date="2013" name="Curr. Biol.">
        <title>The Genome of the Foraminiferan Reticulomyxa filosa.</title>
        <authorList>
            <person name="Glockner G."/>
            <person name="Hulsmann N."/>
            <person name="Schleicher M."/>
            <person name="Noegel A.A."/>
            <person name="Eichinger L."/>
            <person name="Gallinger C."/>
            <person name="Pawlowski J."/>
            <person name="Sierra R."/>
            <person name="Euteneuer U."/>
            <person name="Pillet L."/>
            <person name="Moustafa A."/>
            <person name="Platzer M."/>
            <person name="Groth M."/>
            <person name="Szafranski K."/>
            <person name="Schliwa M."/>
        </authorList>
    </citation>
    <scope>NUCLEOTIDE SEQUENCE [LARGE SCALE GENOMIC DNA]</scope>
</reference>
<comment type="caution">
    <text evidence="5">The sequence shown here is derived from an EMBL/GenBank/DDBJ whole genome shotgun (WGS) entry which is preliminary data.</text>
</comment>
<dbReference type="AlphaFoldDB" id="X6LLZ0"/>
<dbReference type="InterPro" id="IPR036322">
    <property type="entry name" value="WD40_repeat_dom_sf"/>
</dbReference>
<dbReference type="PROSITE" id="PS50294">
    <property type="entry name" value="WD_REPEATS_REGION"/>
    <property type="match status" value="4"/>
</dbReference>
<dbReference type="Gene3D" id="2.130.10.10">
    <property type="entry name" value="YVTN repeat-like/Quinoprotein amine dehydrogenase"/>
    <property type="match status" value="3"/>
</dbReference>
<feature type="repeat" description="WD" evidence="3">
    <location>
        <begin position="300"/>
        <end position="343"/>
    </location>
</feature>
<feature type="repeat" description="WD" evidence="3">
    <location>
        <begin position="344"/>
        <end position="391"/>
    </location>
</feature>
<dbReference type="PANTHER" id="PTHR19848">
    <property type="entry name" value="WD40 REPEAT PROTEIN"/>
    <property type="match status" value="1"/>
</dbReference>
<feature type="repeat" description="WD" evidence="3">
    <location>
        <begin position="470"/>
        <end position="496"/>
    </location>
</feature>
<dbReference type="InterPro" id="IPR020472">
    <property type="entry name" value="WD40_PAC1"/>
</dbReference>
<evidence type="ECO:0000256" key="3">
    <source>
        <dbReference type="PROSITE-ProRule" id="PRU00221"/>
    </source>
</evidence>
<dbReference type="PANTHER" id="PTHR19848:SF8">
    <property type="entry name" value="F-BOX AND WD REPEAT DOMAIN CONTAINING 7"/>
    <property type="match status" value="1"/>
</dbReference>
<protein>
    <submittedName>
        <fullName evidence="5">WD repeat-containing protein</fullName>
    </submittedName>
</protein>
<feature type="repeat" description="WD" evidence="3">
    <location>
        <begin position="546"/>
        <end position="595"/>
    </location>
</feature>
<keyword evidence="6" id="KW-1185">Reference proteome</keyword>
<evidence type="ECO:0000256" key="2">
    <source>
        <dbReference type="ARBA" id="ARBA00022737"/>
    </source>
</evidence>
<dbReference type="Proteomes" id="UP000023152">
    <property type="component" value="Unassembled WGS sequence"/>
</dbReference>